<proteinExistence type="predicted"/>
<dbReference type="Proteomes" id="UP000179242">
    <property type="component" value="Unassembled WGS sequence"/>
</dbReference>
<dbReference type="InterPro" id="IPR006626">
    <property type="entry name" value="PbH1"/>
</dbReference>
<reference evidence="4 5" key="1">
    <citation type="journal article" date="2016" name="Nat. Commun.">
        <title>Thousands of microbial genomes shed light on interconnected biogeochemical processes in an aquifer system.</title>
        <authorList>
            <person name="Anantharaman K."/>
            <person name="Brown C.T."/>
            <person name="Hug L.A."/>
            <person name="Sharon I."/>
            <person name="Castelle C.J."/>
            <person name="Probst A.J."/>
            <person name="Thomas B.C."/>
            <person name="Singh A."/>
            <person name="Wilkins M.J."/>
            <person name="Karaoz U."/>
            <person name="Brodie E.L."/>
            <person name="Williams K.H."/>
            <person name="Hubbard S.S."/>
            <person name="Banfield J.F."/>
        </authorList>
    </citation>
    <scope>NUCLEOTIDE SEQUENCE [LARGE SCALE GENOMIC DNA]</scope>
</reference>
<dbReference type="InterPro" id="IPR032812">
    <property type="entry name" value="SbsA_Ig"/>
</dbReference>
<dbReference type="Gene3D" id="2.60.40.10">
    <property type="entry name" value="Immunoglobulins"/>
    <property type="match status" value="1"/>
</dbReference>
<dbReference type="SUPFAM" id="SSF51126">
    <property type="entry name" value="Pectin lyase-like"/>
    <property type="match status" value="2"/>
</dbReference>
<dbReference type="Gene3D" id="2.60.40.3710">
    <property type="match status" value="1"/>
</dbReference>
<keyword evidence="1 2" id="KW-0732">Signal</keyword>
<evidence type="ECO:0000259" key="3">
    <source>
        <dbReference type="Pfam" id="PF13205"/>
    </source>
</evidence>
<evidence type="ECO:0000313" key="4">
    <source>
        <dbReference type="EMBL" id="OGC39754.1"/>
    </source>
</evidence>
<comment type="caution">
    <text evidence="4">The sequence shown here is derived from an EMBL/GenBank/DDBJ whole genome shotgun (WGS) entry which is preliminary data.</text>
</comment>
<feature type="domain" description="SbsA Ig-like" evidence="3">
    <location>
        <begin position="1216"/>
        <end position="1312"/>
    </location>
</feature>
<evidence type="ECO:0000256" key="1">
    <source>
        <dbReference type="ARBA" id="ARBA00022729"/>
    </source>
</evidence>
<dbReference type="Gene3D" id="2.160.20.10">
    <property type="entry name" value="Single-stranded right-handed beta-helix, Pectin lyase-like"/>
    <property type="match status" value="2"/>
</dbReference>
<sequence length="1355" mass="138847">MKKLLFILLLIAGSWLSIAGQSGAATYTVTNCADTTDPGTLRTAITDAVANPGGDEIAFNIPRTDANYVTVEGVSYWIIKVASALPVFEAPFGGETVIDGNTQTDNVGDDNPLGPEIMISAEAGSSFDGFDFPTSNTIKSLIINGFSGGGRYAINISSNANTIWGCYIGTTATASSAAANPNDGGIYINNGPNNYIGSIEAGNRNIISGNGANGVDINGGVSTGNYILGNYIGTDRLGEASVPNTGAGIQIMNSADSNYVGNGSAAGRNIISGNGGVGVNVFSATNNIIVGNYVGLNAAGDAAVGNNDVGVQFDNSSSGNYAGDGTAGGRNIISGNSGGGSDGVRIRGGSSGNYVLGNYIGTNPSGDTAIANNRHGIRINDNSSNNFIGDGTSGGRNIISGNTQHGIDIIDSGSSSNTIKGNYIGTDVNGTADLGNGQRGINMEGEANSNTIGGVNAGDRNIISGNVWQGIYTNTNSNTILNNYIGVNASGTGVVANDSHGIMIDTGATGNNVGNGAATGRNVVSSNGGSGIFLSGSTLNTIDDNYIGIGSDGTTKNKNSEWGISFLSGADSNTVESCVIVWNNSGGIALEDADQNKILANYIGIGGDGTTAMGHNGPGILMFGGANNNQVGNGAASGRNIISNNTTNGISIDDAGSDSNIINNNYIGTEADGTTMASNTDNAVNVNGSSGTEVKNSRIYADGVRGINLAGGAGTYEISSNVVVGTNAQNGLQVGDDGDAVNGGTISSNEVRAFERGASVYLAVGETLTFNHNTLAKNDNNVDLATGIIVNSGTVDIENCIITTAPTNTSVPDYSFGVLVDGTGGDPSIANVSYSDAYGNNENWFNNSGTLNLQTGTISATAKFTDADGDDFTLALNSPCIHTATPATSDMGAYQYDMSAGGVPAVRVISPNGSESWEANSAQTITWQASQDADGINAVNLSYSTNSGTSYTLIEAGLSNTGSYSWTVPILAATSATCRISVEAISGATVHGTDESDADFTIYRTDTTGPVITIESPATGNTWQGASTHNITFQATDSKGIKADSMNLYYSTDEGTSYPFTIETGVATTSPYSWILPTGLSTTEVKVKIEMQDDYNAYGTGESGTFIIDSTAPTAPALLTPTNNSNTNDATPLFTWSAATDPISGIASYEVRLSGTIVATTAALTYTSTTLTDASYTWDVRAKDNAGNYGAYSTAWTFVLDTSQIDPSQISLNIPTTDVPVDSDIEITFPVTMDTESVENAFGLDDGAGSSSIRAKAAVTGTFSWNSANTTMTFTPTNQLSGGTSYTLSISTAAKDQYGNPLSSAYSQSFTTKGGDANPPTITMKIKDTAIRSDDYISARPTFSITADKRHRDPQ</sequence>
<protein>
    <recommendedName>
        <fullName evidence="3">SbsA Ig-like domain-containing protein</fullName>
    </recommendedName>
</protein>
<dbReference type="InterPro" id="IPR013783">
    <property type="entry name" value="Ig-like_fold"/>
</dbReference>
<dbReference type="EMBL" id="MEUJ01000005">
    <property type="protein sequence ID" value="OGC39754.1"/>
    <property type="molecule type" value="Genomic_DNA"/>
</dbReference>
<name>A0A1F4U462_UNCSA</name>
<feature type="signal peptide" evidence="2">
    <location>
        <begin position="1"/>
        <end position="24"/>
    </location>
</feature>
<gene>
    <name evidence="4" type="ORF">A2438_04415</name>
</gene>
<organism evidence="4 5">
    <name type="scientific">candidate division WOR-1 bacterium RIFOXYC2_FULL_46_14</name>
    <dbReference type="NCBI Taxonomy" id="1802587"/>
    <lineage>
        <taxon>Bacteria</taxon>
        <taxon>Bacillati</taxon>
        <taxon>Saganbacteria</taxon>
    </lineage>
</organism>
<dbReference type="Pfam" id="PF13205">
    <property type="entry name" value="Big_5"/>
    <property type="match status" value="1"/>
</dbReference>
<dbReference type="SMART" id="SM00710">
    <property type="entry name" value="PbH1"/>
    <property type="match status" value="10"/>
</dbReference>
<feature type="chain" id="PRO_5009514768" description="SbsA Ig-like domain-containing protein" evidence="2">
    <location>
        <begin position="25"/>
        <end position="1355"/>
    </location>
</feature>
<evidence type="ECO:0000313" key="5">
    <source>
        <dbReference type="Proteomes" id="UP000179242"/>
    </source>
</evidence>
<evidence type="ECO:0000256" key="2">
    <source>
        <dbReference type="SAM" id="SignalP"/>
    </source>
</evidence>
<dbReference type="InterPro" id="IPR012334">
    <property type="entry name" value="Pectin_lyas_fold"/>
</dbReference>
<accession>A0A1F4U462</accession>
<dbReference type="InterPro" id="IPR011050">
    <property type="entry name" value="Pectin_lyase_fold/virulence"/>
</dbReference>